<comment type="similarity">
    <text evidence="5">Belongs to the SAT4 family.</text>
</comment>
<dbReference type="AlphaFoldDB" id="A0A2V1D8B8"/>
<organism evidence="8 9">
    <name type="scientific">Periconia macrospinosa</name>
    <dbReference type="NCBI Taxonomy" id="97972"/>
    <lineage>
        <taxon>Eukaryota</taxon>
        <taxon>Fungi</taxon>
        <taxon>Dikarya</taxon>
        <taxon>Ascomycota</taxon>
        <taxon>Pezizomycotina</taxon>
        <taxon>Dothideomycetes</taxon>
        <taxon>Pleosporomycetidae</taxon>
        <taxon>Pleosporales</taxon>
        <taxon>Massarineae</taxon>
        <taxon>Periconiaceae</taxon>
        <taxon>Periconia</taxon>
    </lineage>
</organism>
<name>A0A2V1D8B8_9PLEO</name>
<keyword evidence="9" id="KW-1185">Reference proteome</keyword>
<protein>
    <recommendedName>
        <fullName evidence="7">Rhodopsin domain-containing protein</fullName>
    </recommendedName>
</protein>
<evidence type="ECO:0000256" key="1">
    <source>
        <dbReference type="ARBA" id="ARBA00004141"/>
    </source>
</evidence>
<comment type="subcellular location">
    <subcellularLocation>
        <location evidence="1">Membrane</location>
        <topology evidence="1">Multi-pass membrane protein</topology>
    </subcellularLocation>
</comment>
<dbReference type="GO" id="GO:0016020">
    <property type="term" value="C:membrane"/>
    <property type="evidence" value="ECO:0007669"/>
    <property type="project" value="UniProtKB-SubCell"/>
</dbReference>
<proteinExistence type="inferred from homology"/>
<dbReference type="InterPro" id="IPR052337">
    <property type="entry name" value="SAT4-like"/>
</dbReference>
<evidence type="ECO:0000259" key="7">
    <source>
        <dbReference type="Pfam" id="PF20684"/>
    </source>
</evidence>
<evidence type="ECO:0000256" key="3">
    <source>
        <dbReference type="ARBA" id="ARBA00022989"/>
    </source>
</evidence>
<feature type="transmembrane region" description="Helical" evidence="6">
    <location>
        <begin position="71"/>
        <end position="91"/>
    </location>
</feature>
<feature type="domain" description="Rhodopsin" evidence="7">
    <location>
        <begin position="20"/>
        <end position="90"/>
    </location>
</feature>
<dbReference type="Proteomes" id="UP000244855">
    <property type="component" value="Unassembled WGS sequence"/>
</dbReference>
<evidence type="ECO:0000256" key="6">
    <source>
        <dbReference type="SAM" id="Phobius"/>
    </source>
</evidence>
<reference evidence="8 9" key="1">
    <citation type="journal article" date="2018" name="Sci. Rep.">
        <title>Comparative genomics provides insights into the lifestyle and reveals functional heterogeneity of dark septate endophytic fungi.</title>
        <authorList>
            <person name="Knapp D.G."/>
            <person name="Nemeth J.B."/>
            <person name="Barry K."/>
            <person name="Hainaut M."/>
            <person name="Henrissat B."/>
            <person name="Johnson J."/>
            <person name="Kuo A."/>
            <person name="Lim J.H.P."/>
            <person name="Lipzen A."/>
            <person name="Nolan M."/>
            <person name="Ohm R.A."/>
            <person name="Tamas L."/>
            <person name="Grigoriev I.V."/>
            <person name="Spatafora J.W."/>
            <person name="Nagy L.G."/>
            <person name="Kovacs G.M."/>
        </authorList>
    </citation>
    <scope>NUCLEOTIDE SEQUENCE [LARGE SCALE GENOMIC DNA]</scope>
    <source>
        <strain evidence="8 9">DSE2036</strain>
    </source>
</reference>
<evidence type="ECO:0000313" key="9">
    <source>
        <dbReference type="Proteomes" id="UP000244855"/>
    </source>
</evidence>
<evidence type="ECO:0000256" key="4">
    <source>
        <dbReference type="ARBA" id="ARBA00023136"/>
    </source>
</evidence>
<gene>
    <name evidence="8" type="ORF">DM02DRAFT_661187</name>
</gene>
<dbReference type="EMBL" id="KZ805542">
    <property type="protein sequence ID" value="PVH94291.1"/>
    <property type="molecule type" value="Genomic_DNA"/>
</dbReference>
<evidence type="ECO:0000256" key="5">
    <source>
        <dbReference type="ARBA" id="ARBA00038359"/>
    </source>
</evidence>
<dbReference type="OrthoDB" id="444631at2759"/>
<dbReference type="Pfam" id="PF20684">
    <property type="entry name" value="Fung_rhodopsin"/>
    <property type="match status" value="1"/>
</dbReference>
<dbReference type="PANTHER" id="PTHR33048:SF168">
    <property type="match status" value="1"/>
</dbReference>
<keyword evidence="4 6" id="KW-0472">Membrane</keyword>
<accession>A0A2V1D8B8</accession>
<dbReference type="PANTHER" id="PTHR33048">
    <property type="entry name" value="PTH11-LIKE INTEGRAL MEMBRANE PROTEIN (AFU_ORTHOLOGUE AFUA_5G11245)"/>
    <property type="match status" value="1"/>
</dbReference>
<keyword evidence="2 6" id="KW-0812">Transmembrane</keyword>
<evidence type="ECO:0000313" key="8">
    <source>
        <dbReference type="EMBL" id="PVH94291.1"/>
    </source>
</evidence>
<keyword evidence="3 6" id="KW-1133">Transmembrane helix</keyword>
<dbReference type="InterPro" id="IPR049326">
    <property type="entry name" value="Rhodopsin_dom_fungi"/>
</dbReference>
<sequence>MVCSSNFSLALPVCAGRLLFDVSIGGWCHVNNLLGFSISEVVNALLDLALVFVPVHSVMKLHLPMKEKIGVAAIFVIGAFIVVSSILRIIFGFTPVATNILGLQRLYFGQAYIWPSLFFRLPTPVPK</sequence>
<evidence type="ECO:0000256" key="2">
    <source>
        <dbReference type="ARBA" id="ARBA00022692"/>
    </source>
</evidence>